<name>A0ABP5KB20_9ACTN</name>
<sequence length="215" mass="22590">MKPHRYLEGISLTAFGAGNRRMIRAVRPHAGKVRLTRQQLGGGLALLAFFSPVLARPVARYAPTAITVALVLWVVVAVVVGNTASPGTESGADGEALAGTWAEAGRDGCDGQDDELQDAPADADLYALIRYVAGMSDQGTAAHLSHVLEEGQARGLFGGWKIPDLRARLEGLGVALVEGKKLTFNGRQRNRLAVLLEALPESAPGTVPAVLHKAA</sequence>
<proteinExistence type="predicted"/>
<dbReference type="Proteomes" id="UP001422759">
    <property type="component" value="Unassembled WGS sequence"/>
</dbReference>
<gene>
    <name evidence="1" type="ORF">GCM10009760_01610</name>
</gene>
<reference evidence="2" key="1">
    <citation type="journal article" date="2019" name="Int. J. Syst. Evol. Microbiol.">
        <title>The Global Catalogue of Microorganisms (GCM) 10K type strain sequencing project: providing services to taxonomists for standard genome sequencing and annotation.</title>
        <authorList>
            <consortium name="The Broad Institute Genomics Platform"/>
            <consortium name="The Broad Institute Genome Sequencing Center for Infectious Disease"/>
            <person name="Wu L."/>
            <person name="Ma J."/>
        </authorList>
    </citation>
    <scope>NUCLEOTIDE SEQUENCE [LARGE SCALE GENOMIC DNA]</scope>
    <source>
        <strain evidence="2">JCM 14560</strain>
    </source>
</reference>
<evidence type="ECO:0000313" key="2">
    <source>
        <dbReference type="Proteomes" id="UP001422759"/>
    </source>
</evidence>
<dbReference type="EMBL" id="BAAANT010000001">
    <property type="protein sequence ID" value="GAA2129868.1"/>
    <property type="molecule type" value="Genomic_DNA"/>
</dbReference>
<dbReference type="RefSeq" id="WP_344459591.1">
    <property type="nucleotide sequence ID" value="NZ_BAAANT010000001.1"/>
</dbReference>
<comment type="caution">
    <text evidence="1">The sequence shown here is derived from an EMBL/GenBank/DDBJ whole genome shotgun (WGS) entry which is preliminary data.</text>
</comment>
<keyword evidence="2" id="KW-1185">Reference proteome</keyword>
<accession>A0ABP5KB20</accession>
<evidence type="ECO:0000313" key="1">
    <source>
        <dbReference type="EMBL" id="GAA2129868.1"/>
    </source>
</evidence>
<organism evidence="1 2">
    <name type="scientific">Kitasatospora kazusensis</name>
    <dbReference type="NCBI Taxonomy" id="407974"/>
    <lineage>
        <taxon>Bacteria</taxon>
        <taxon>Bacillati</taxon>
        <taxon>Actinomycetota</taxon>
        <taxon>Actinomycetes</taxon>
        <taxon>Kitasatosporales</taxon>
        <taxon>Streptomycetaceae</taxon>
        <taxon>Kitasatospora</taxon>
    </lineage>
</organism>
<protein>
    <submittedName>
        <fullName evidence="1">Uncharacterized protein</fullName>
    </submittedName>
</protein>